<feature type="transmembrane region" description="Helical" evidence="1">
    <location>
        <begin position="20"/>
        <end position="44"/>
    </location>
</feature>
<dbReference type="AlphaFoldDB" id="A0A2G5V570"/>
<accession>A0A2G5V570</accession>
<keyword evidence="3" id="KW-1185">Reference proteome</keyword>
<comment type="caution">
    <text evidence="2">The sequence shown here is derived from an EMBL/GenBank/DDBJ whole genome shotgun (WGS) entry which is preliminary data.</text>
</comment>
<organism evidence="2 3">
    <name type="scientific">Caenorhabditis nigoni</name>
    <dbReference type="NCBI Taxonomy" id="1611254"/>
    <lineage>
        <taxon>Eukaryota</taxon>
        <taxon>Metazoa</taxon>
        <taxon>Ecdysozoa</taxon>
        <taxon>Nematoda</taxon>
        <taxon>Chromadorea</taxon>
        <taxon>Rhabditida</taxon>
        <taxon>Rhabditina</taxon>
        <taxon>Rhabditomorpha</taxon>
        <taxon>Rhabditoidea</taxon>
        <taxon>Rhabditidae</taxon>
        <taxon>Peloderinae</taxon>
        <taxon>Caenorhabditis</taxon>
    </lineage>
</organism>
<dbReference type="Proteomes" id="UP000230233">
    <property type="component" value="Chromosome II"/>
</dbReference>
<keyword evidence="1" id="KW-1133">Transmembrane helix</keyword>
<gene>
    <name evidence="2" type="primary">Cni-F58A6.2</name>
    <name evidence="2" type="synonym">Cnig_chr_II.g6449</name>
    <name evidence="2" type="ORF">B9Z55_006449</name>
</gene>
<name>A0A2G5V570_9PELO</name>
<reference evidence="3" key="1">
    <citation type="submission" date="2017-10" db="EMBL/GenBank/DDBJ databases">
        <title>Rapid genome shrinkage in a self-fertile nematode reveals novel sperm competition proteins.</title>
        <authorList>
            <person name="Yin D."/>
            <person name="Schwarz E.M."/>
            <person name="Thomas C.G."/>
            <person name="Felde R.L."/>
            <person name="Korf I.F."/>
            <person name="Cutter A.D."/>
            <person name="Schartner C.M."/>
            <person name="Ralston E.J."/>
            <person name="Meyer B.J."/>
            <person name="Haag E.S."/>
        </authorList>
    </citation>
    <scope>NUCLEOTIDE SEQUENCE [LARGE SCALE GENOMIC DNA]</scope>
    <source>
        <strain evidence="3">JU1422</strain>
    </source>
</reference>
<evidence type="ECO:0000256" key="1">
    <source>
        <dbReference type="SAM" id="Phobius"/>
    </source>
</evidence>
<keyword evidence="1" id="KW-0812">Transmembrane</keyword>
<keyword evidence="1" id="KW-0472">Membrane</keyword>
<sequence>MEFDENADRFRVCGGIHIKYVASFCAFFGICATIGVFSFGLMIFPWHLYEDSVNTTGESNFFFKPRDCEKLGFGISHVFCSFLIIIHPSDVSTCFLVRIEDPL</sequence>
<protein>
    <submittedName>
        <fullName evidence="2">Uncharacterized protein</fullName>
    </submittedName>
</protein>
<dbReference type="OrthoDB" id="5772816at2759"/>
<evidence type="ECO:0000313" key="3">
    <source>
        <dbReference type="Proteomes" id="UP000230233"/>
    </source>
</evidence>
<evidence type="ECO:0000313" key="2">
    <source>
        <dbReference type="EMBL" id="PIC46923.1"/>
    </source>
</evidence>
<proteinExistence type="predicted"/>
<dbReference type="EMBL" id="PDUG01000002">
    <property type="protein sequence ID" value="PIC46923.1"/>
    <property type="molecule type" value="Genomic_DNA"/>
</dbReference>